<comment type="subcellular location">
    <subcellularLocation>
        <location evidence="1">Secreted</location>
    </subcellularLocation>
</comment>
<feature type="domain" description="SCP" evidence="4">
    <location>
        <begin position="77"/>
        <end position="241"/>
    </location>
</feature>
<dbReference type="GO" id="GO:0005576">
    <property type="term" value="C:extracellular region"/>
    <property type="evidence" value="ECO:0007669"/>
    <property type="project" value="UniProtKB-SubCell"/>
</dbReference>
<keyword evidence="5" id="KW-1185">Reference proteome</keyword>
<dbReference type="InterPro" id="IPR014044">
    <property type="entry name" value="CAP_dom"/>
</dbReference>
<dbReference type="GeneID" id="118268340"/>
<sequence>MWKINCLSQQSIVNIGVIYTLGVVVVLSCVFALAATKTINYCGAKMCGGTNAHTFCRYREGPSNKCVGYEEAKLTSAEKTRVLSRLNSHRNVAAGGGVRGLPPAGDMLKLRWVEQLANEAQRWADQCRPPRIVEEHDACRDLYSLKVGQCVASVVGKEPVERVEKMVDAWYIQSILYKGNVTYYVPPRKGEKYYGDFAQTMWAKSYMVGCARSRFKTPRHGRLLNVERLVCNIAPYGPEPTMPLWLPEAPTDVCPSRSTQSTVWRSLCDYPESARELQEALERIENDLEPSDVHGKARRDLGLKELEATSREYAETPSNDTDSKDQVLNILKLIPSWTAPTETPNVASRVTPPLVIVLALRL</sequence>
<dbReference type="Proteomes" id="UP000829999">
    <property type="component" value="Chromosome 29"/>
</dbReference>
<dbReference type="PROSITE" id="PS51257">
    <property type="entry name" value="PROKAR_LIPOPROTEIN"/>
    <property type="match status" value="1"/>
</dbReference>
<evidence type="ECO:0000256" key="3">
    <source>
        <dbReference type="SAM" id="Phobius"/>
    </source>
</evidence>
<dbReference type="AlphaFoldDB" id="A0A9R0F5G1"/>
<dbReference type="Gene3D" id="3.40.33.10">
    <property type="entry name" value="CAP"/>
    <property type="match status" value="1"/>
</dbReference>
<dbReference type="PANTHER" id="PTHR10334">
    <property type="entry name" value="CYSTEINE-RICH SECRETORY PROTEIN-RELATED"/>
    <property type="match status" value="1"/>
</dbReference>
<accession>A0A9R0F5G1</accession>
<feature type="transmembrane region" description="Helical" evidence="3">
    <location>
        <begin position="12"/>
        <end position="35"/>
    </location>
</feature>
<dbReference type="Pfam" id="PF00188">
    <property type="entry name" value="CAP"/>
    <property type="match status" value="1"/>
</dbReference>
<evidence type="ECO:0000256" key="1">
    <source>
        <dbReference type="ARBA" id="ARBA00004613"/>
    </source>
</evidence>
<keyword evidence="3" id="KW-1133">Transmembrane helix</keyword>
<keyword evidence="3" id="KW-0472">Membrane</keyword>
<dbReference type="SMART" id="SM00198">
    <property type="entry name" value="SCP"/>
    <property type="match status" value="1"/>
</dbReference>
<dbReference type="InterPro" id="IPR035940">
    <property type="entry name" value="CAP_sf"/>
</dbReference>
<dbReference type="CDD" id="cd05380">
    <property type="entry name" value="CAP_euk"/>
    <property type="match status" value="1"/>
</dbReference>
<organism evidence="5 6">
    <name type="scientific">Spodoptera frugiperda</name>
    <name type="common">Fall armyworm</name>
    <dbReference type="NCBI Taxonomy" id="7108"/>
    <lineage>
        <taxon>Eukaryota</taxon>
        <taxon>Metazoa</taxon>
        <taxon>Ecdysozoa</taxon>
        <taxon>Arthropoda</taxon>
        <taxon>Hexapoda</taxon>
        <taxon>Insecta</taxon>
        <taxon>Pterygota</taxon>
        <taxon>Neoptera</taxon>
        <taxon>Endopterygota</taxon>
        <taxon>Lepidoptera</taxon>
        <taxon>Glossata</taxon>
        <taxon>Ditrysia</taxon>
        <taxon>Noctuoidea</taxon>
        <taxon>Noctuidae</taxon>
        <taxon>Amphipyrinae</taxon>
        <taxon>Spodoptera</taxon>
    </lineage>
</organism>
<name>A0A9R0F5G1_SPOFR</name>
<dbReference type="InterPro" id="IPR002413">
    <property type="entry name" value="V5_allergen-like"/>
</dbReference>
<protein>
    <submittedName>
        <fullName evidence="6">Venom allergen 3-like</fullName>
    </submittedName>
</protein>
<gene>
    <name evidence="6" type="primary">LOC118268340</name>
</gene>
<dbReference type="RefSeq" id="XP_050562665.1">
    <property type="nucleotide sequence ID" value="XM_050706708.1"/>
</dbReference>
<keyword evidence="2" id="KW-0964">Secreted</keyword>
<dbReference type="OrthoDB" id="737510at2759"/>
<dbReference type="SUPFAM" id="SSF55797">
    <property type="entry name" value="PR-1-like"/>
    <property type="match status" value="1"/>
</dbReference>
<evidence type="ECO:0000313" key="6">
    <source>
        <dbReference type="RefSeq" id="XP_050562665.1"/>
    </source>
</evidence>
<reference evidence="6" key="1">
    <citation type="submission" date="2025-08" db="UniProtKB">
        <authorList>
            <consortium name="RefSeq"/>
        </authorList>
    </citation>
    <scope>IDENTIFICATION</scope>
    <source>
        <tissue evidence="6">Whole larval tissue</tissue>
    </source>
</reference>
<evidence type="ECO:0000313" key="5">
    <source>
        <dbReference type="Proteomes" id="UP000829999"/>
    </source>
</evidence>
<evidence type="ECO:0000256" key="2">
    <source>
        <dbReference type="ARBA" id="ARBA00022525"/>
    </source>
</evidence>
<dbReference type="InterPro" id="IPR001283">
    <property type="entry name" value="CRISP-related"/>
</dbReference>
<proteinExistence type="predicted"/>
<dbReference type="PRINTS" id="PR00838">
    <property type="entry name" value="V5ALLERGEN"/>
</dbReference>
<keyword evidence="3" id="KW-0812">Transmembrane</keyword>
<evidence type="ECO:0000259" key="4">
    <source>
        <dbReference type="SMART" id="SM00198"/>
    </source>
</evidence>